<proteinExistence type="predicted"/>
<keyword evidence="2" id="KW-1185">Reference proteome</keyword>
<dbReference type="AlphaFoldDB" id="A0A0L0SPY3"/>
<dbReference type="VEuPathDB" id="FungiDB:AMAG_19251"/>
<dbReference type="Proteomes" id="UP000054350">
    <property type="component" value="Unassembled WGS sequence"/>
</dbReference>
<gene>
    <name evidence="1" type="ORF">AMAG_19251</name>
</gene>
<evidence type="ECO:0000313" key="2">
    <source>
        <dbReference type="Proteomes" id="UP000054350"/>
    </source>
</evidence>
<name>A0A0L0SPY3_ALLM3</name>
<accession>A0A0L0SPY3</accession>
<reference evidence="1 2" key="1">
    <citation type="submission" date="2009-11" db="EMBL/GenBank/DDBJ databases">
        <title>Annotation of Allomyces macrogynus ATCC 38327.</title>
        <authorList>
            <consortium name="The Broad Institute Genome Sequencing Platform"/>
            <person name="Russ C."/>
            <person name="Cuomo C."/>
            <person name="Burger G."/>
            <person name="Gray M.W."/>
            <person name="Holland P.W.H."/>
            <person name="King N."/>
            <person name="Lang F.B.F."/>
            <person name="Roger A.J."/>
            <person name="Ruiz-Trillo I."/>
            <person name="Young S.K."/>
            <person name="Zeng Q."/>
            <person name="Gargeya S."/>
            <person name="Fitzgerald M."/>
            <person name="Haas B."/>
            <person name="Abouelleil A."/>
            <person name="Alvarado L."/>
            <person name="Arachchi H.M."/>
            <person name="Berlin A."/>
            <person name="Chapman S.B."/>
            <person name="Gearin G."/>
            <person name="Goldberg J."/>
            <person name="Griggs A."/>
            <person name="Gujja S."/>
            <person name="Hansen M."/>
            <person name="Heiman D."/>
            <person name="Howarth C."/>
            <person name="Larimer J."/>
            <person name="Lui A."/>
            <person name="MacDonald P.J.P."/>
            <person name="McCowen C."/>
            <person name="Montmayeur A."/>
            <person name="Murphy C."/>
            <person name="Neiman D."/>
            <person name="Pearson M."/>
            <person name="Priest M."/>
            <person name="Roberts A."/>
            <person name="Saif S."/>
            <person name="Shea T."/>
            <person name="Sisk P."/>
            <person name="Stolte C."/>
            <person name="Sykes S."/>
            <person name="Wortman J."/>
            <person name="Nusbaum C."/>
            <person name="Birren B."/>
        </authorList>
    </citation>
    <scope>NUCLEOTIDE SEQUENCE [LARGE SCALE GENOMIC DNA]</scope>
    <source>
        <strain evidence="1 2">ATCC 38327</strain>
    </source>
</reference>
<dbReference type="EMBL" id="GG745345">
    <property type="protein sequence ID" value="KNE64598.1"/>
    <property type="molecule type" value="Genomic_DNA"/>
</dbReference>
<protein>
    <submittedName>
        <fullName evidence="1">Uncharacterized protein</fullName>
    </submittedName>
</protein>
<organism evidence="1 2">
    <name type="scientific">Allomyces macrogynus (strain ATCC 38327)</name>
    <name type="common">Allomyces javanicus var. macrogynus</name>
    <dbReference type="NCBI Taxonomy" id="578462"/>
    <lineage>
        <taxon>Eukaryota</taxon>
        <taxon>Fungi</taxon>
        <taxon>Fungi incertae sedis</taxon>
        <taxon>Blastocladiomycota</taxon>
        <taxon>Blastocladiomycetes</taxon>
        <taxon>Blastocladiales</taxon>
        <taxon>Blastocladiaceae</taxon>
        <taxon>Allomyces</taxon>
    </lineage>
</organism>
<sequence>MRSRRSRLRSQLSLSTTRTTTCRARRLMPVEAMPKMWMDVFGEGYVRPSVPCAAGNKTLDFRSTCSGTCCDRDRSVDANGRSNRLDCVNNDCFHSVDAVFDAGVGDCRWAPCLRGGCGGQ</sequence>
<reference evidence="2" key="2">
    <citation type="submission" date="2009-11" db="EMBL/GenBank/DDBJ databases">
        <title>The Genome Sequence of Allomyces macrogynus strain ATCC 38327.</title>
        <authorList>
            <consortium name="The Broad Institute Genome Sequencing Platform"/>
            <person name="Russ C."/>
            <person name="Cuomo C."/>
            <person name="Shea T."/>
            <person name="Young S.K."/>
            <person name="Zeng Q."/>
            <person name="Koehrsen M."/>
            <person name="Haas B."/>
            <person name="Borodovsky M."/>
            <person name="Guigo R."/>
            <person name="Alvarado L."/>
            <person name="Berlin A."/>
            <person name="Borenstein D."/>
            <person name="Chen Z."/>
            <person name="Engels R."/>
            <person name="Freedman E."/>
            <person name="Gellesch M."/>
            <person name="Goldberg J."/>
            <person name="Griggs A."/>
            <person name="Gujja S."/>
            <person name="Heiman D."/>
            <person name="Hepburn T."/>
            <person name="Howarth C."/>
            <person name="Jen D."/>
            <person name="Larson L."/>
            <person name="Lewis B."/>
            <person name="Mehta T."/>
            <person name="Park D."/>
            <person name="Pearson M."/>
            <person name="Roberts A."/>
            <person name="Saif S."/>
            <person name="Shenoy N."/>
            <person name="Sisk P."/>
            <person name="Stolte C."/>
            <person name="Sykes S."/>
            <person name="Walk T."/>
            <person name="White J."/>
            <person name="Yandava C."/>
            <person name="Burger G."/>
            <person name="Gray M.W."/>
            <person name="Holland P.W.H."/>
            <person name="King N."/>
            <person name="Lang F.B.F."/>
            <person name="Roger A.J."/>
            <person name="Ruiz-Trillo I."/>
            <person name="Lander E."/>
            <person name="Nusbaum C."/>
        </authorList>
    </citation>
    <scope>NUCLEOTIDE SEQUENCE [LARGE SCALE GENOMIC DNA]</scope>
    <source>
        <strain evidence="2">ATCC 38327</strain>
    </source>
</reference>
<evidence type="ECO:0000313" key="1">
    <source>
        <dbReference type="EMBL" id="KNE64598.1"/>
    </source>
</evidence>
<feature type="non-terminal residue" evidence="1">
    <location>
        <position position="1"/>
    </location>
</feature>